<dbReference type="PROSITE" id="PS50126">
    <property type="entry name" value="S1"/>
    <property type="match status" value="1"/>
</dbReference>
<organism evidence="10 11">
    <name type="scientific">SAR86 cluster bacterium</name>
    <dbReference type="NCBI Taxonomy" id="2030880"/>
    <lineage>
        <taxon>Bacteria</taxon>
        <taxon>Pseudomonadati</taxon>
        <taxon>Pseudomonadota</taxon>
        <taxon>Gammaproteobacteria</taxon>
        <taxon>SAR86 cluster</taxon>
    </lineage>
</organism>
<feature type="binding site" evidence="8">
    <location>
        <position position="489"/>
    </location>
    <ligand>
        <name>Mg(2+)</name>
        <dbReference type="ChEBI" id="CHEBI:18420"/>
    </ligand>
</feature>
<evidence type="ECO:0000259" key="9">
    <source>
        <dbReference type="PROSITE" id="PS50126"/>
    </source>
</evidence>
<dbReference type="PIRSF" id="PIRSF005499">
    <property type="entry name" value="PNPase"/>
    <property type="match status" value="1"/>
</dbReference>
<evidence type="ECO:0000256" key="6">
    <source>
        <dbReference type="ARBA" id="ARBA00022842"/>
    </source>
</evidence>
<dbReference type="SUPFAM" id="SSF46915">
    <property type="entry name" value="Polynucleotide phosphorylase/guanosine pentaphosphate synthase (PNPase/GPSI), domain 3"/>
    <property type="match status" value="1"/>
</dbReference>
<dbReference type="GO" id="GO:0000287">
    <property type="term" value="F:magnesium ion binding"/>
    <property type="evidence" value="ECO:0007669"/>
    <property type="project" value="UniProtKB-UniRule"/>
</dbReference>
<dbReference type="InterPro" id="IPR036456">
    <property type="entry name" value="PNPase_PH_RNA-bd_sf"/>
</dbReference>
<evidence type="ECO:0000256" key="7">
    <source>
        <dbReference type="ARBA" id="ARBA00022884"/>
    </source>
</evidence>
<dbReference type="EC" id="2.7.7.8" evidence="8"/>
<keyword evidence="2 8" id="KW-0963">Cytoplasm</keyword>
<dbReference type="PROSITE" id="PS50084">
    <property type="entry name" value="KH_TYPE_1"/>
    <property type="match status" value="1"/>
</dbReference>
<dbReference type="InterPro" id="IPR012162">
    <property type="entry name" value="PNPase"/>
</dbReference>
<dbReference type="CDD" id="cd11363">
    <property type="entry name" value="RNase_PH_PNPase_1"/>
    <property type="match status" value="1"/>
</dbReference>
<name>A0A937LGD6_9GAMM</name>
<dbReference type="CDD" id="cd04472">
    <property type="entry name" value="S1_PNPase"/>
    <property type="match status" value="1"/>
</dbReference>
<dbReference type="SUPFAM" id="SSF54791">
    <property type="entry name" value="Eukaryotic type KH-domain (KH-domain type I)"/>
    <property type="match status" value="1"/>
</dbReference>
<dbReference type="SMART" id="SM00316">
    <property type="entry name" value="S1"/>
    <property type="match status" value="1"/>
</dbReference>
<dbReference type="InterPro" id="IPR003029">
    <property type="entry name" value="S1_domain"/>
</dbReference>
<dbReference type="Gene3D" id="3.30.1370.10">
    <property type="entry name" value="K Homology domain, type 1"/>
    <property type="match status" value="1"/>
</dbReference>
<gene>
    <name evidence="8 10" type="primary">pnp</name>
    <name evidence="10" type="ORF">ISQ64_00435</name>
</gene>
<dbReference type="InterPro" id="IPR020568">
    <property type="entry name" value="Ribosomal_Su5_D2-typ_SF"/>
</dbReference>
<keyword evidence="4 8" id="KW-0548">Nucleotidyltransferase</keyword>
<dbReference type="Pfam" id="PF00575">
    <property type="entry name" value="S1"/>
    <property type="match status" value="1"/>
</dbReference>
<comment type="similarity">
    <text evidence="1 8">Belongs to the polyribonucleotide nucleotidyltransferase family.</text>
</comment>
<dbReference type="PANTHER" id="PTHR11252:SF0">
    <property type="entry name" value="POLYRIBONUCLEOTIDE NUCLEOTIDYLTRANSFERASE 1, MITOCHONDRIAL"/>
    <property type="match status" value="1"/>
</dbReference>
<dbReference type="InterPro" id="IPR004087">
    <property type="entry name" value="KH_dom"/>
</dbReference>
<sequence>MENNKLESTSVEFQYGNKLVKLETNKIARQATAAVLVTIDDLVVLTTVVAKKEADPGKDFFPLAVFYQEKFYATGIIPGGFFKREARPTERETLTSRLIDRPIRPLFPEEFKNEVQVFSTVMSSGKDQNPDIAAMIGASAALCVAGVPFDGPMGAARVGFIDGNYVLNPSFSELEESYLDMVVAGTEQAVLMVESEAKELSEDLMLGAVLFGHQEMQAVIKACNDLKEKAGKEDWVISPDEESPKYYEELQSKYTDQISNAFTIKSKSERSDAISSIKEDIVNSYPDADDIQLGKILGAFKKLEKDIVRRSILTNQPRIDGRDTDTVRPIFIETDVLPSAHGSSLFTRGETQAIVVATLGSSRDAQRIEAIEGQGTDNFMLHYNFPAYSVGEIGMPMGPKRREIGHGNLAKRAIKAVLPDVNDFGYTIRVVSEITESNGSSSMASVCGTSLSLMDAGVPISSPVAGIAMGLIKEGDDFAVLTDILGDEDHLGDMDFKVAGTDTGITALQMDIKIQGINEAIMEVALTKAKAARTHILGIMNDAISKPKDLSENAPAMKTFMVDKDKIKEIIGKGGAVIKSMQEVTGATVDIDDDGTVSVFGQNQSSMKACLEIIENILEEPEVDKVYKGTVVKIVDFGAFVNILPGKDGLLHISEIAHERTENVSDVLSEGQEIDVKLIGFERGKMKLSAKALIAKEDNKSENVEEIQSDE</sequence>
<dbReference type="InterPro" id="IPR012340">
    <property type="entry name" value="NA-bd_OB-fold"/>
</dbReference>
<keyword evidence="7 8" id="KW-0694">RNA-binding</keyword>
<comment type="cofactor">
    <cofactor evidence="8">
        <name>Mg(2+)</name>
        <dbReference type="ChEBI" id="CHEBI:18420"/>
    </cofactor>
</comment>
<accession>A0A937LGD6</accession>
<comment type="catalytic activity">
    <reaction evidence="8">
        <text>RNA(n+1) + phosphate = RNA(n) + a ribonucleoside 5'-diphosphate</text>
        <dbReference type="Rhea" id="RHEA:22096"/>
        <dbReference type="Rhea" id="RHEA-COMP:14527"/>
        <dbReference type="Rhea" id="RHEA-COMP:17342"/>
        <dbReference type="ChEBI" id="CHEBI:43474"/>
        <dbReference type="ChEBI" id="CHEBI:57930"/>
        <dbReference type="ChEBI" id="CHEBI:140395"/>
        <dbReference type="EC" id="2.7.7.8"/>
    </reaction>
</comment>
<feature type="binding site" evidence="8">
    <location>
        <position position="495"/>
    </location>
    <ligand>
        <name>Mg(2+)</name>
        <dbReference type="ChEBI" id="CHEBI:18420"/>
    </ligand>
</feature>
<dbReference type="SUPFAM" id="SSF55666">
    <property type="entry name" value="Ribonuclease PH domain 2-like"/>
    <property type="match status" value="2"/>
</dbReference>
<dbReference type="GO" id="GO:0004654">
    <property type="term" value="F:polyribonucleotide nucleotidyltransferase activity"/>
    <property type="evidence" value="ECO:0007669"/>
    <property type="project" value="UniProtKB-UniRule"/>
</dbReference>
<comment type="caution">
    <text evidence="10">The sequence shown here is derived from an EMBL/GenBank/DDBJ whole genome shotgun (WGS) entry which is preliminary data.</text>
</comment>
<dbReference type="InterPro" id="IPR001247">
    <property type="entry name" value="ExoRNase_PH_dom1"/>
</dbReference>
<evidence type="ECO:0000313" key="10">
    <source>
        <dbReference type="EMBL" id="MBL6817855.1"/>
    </source>
</evidence>
<comment type="subcellular location">
    <subcellularLocation>
        <location evidence="8">Cytoplasm</location>
    </subcellularLocation>
</comment>
<evidence type="ECO:0000256" key="5">
    <source>
        <dbReference type="ARBA" id="ARBA00022723"/>
    </source>
</evidence>
<evidence type="ECO:0000256" key="1">
    <source>
        <dbReference type="ARBA" id="ARBA00007404"/>
    </source>
</evidence>
<dbReference type="Pfam" id="PF03726">
    <property type="entry name" value="PNPase"/>
    <property type="match status" value="1"/>
</dbReference>
<evidence type="ECO:0000256" key="2">
    <source>
        <dbReference type="ARBA" id="ARBA00022490"/>
    </source>
</evidence>
<proteinExistence type="inferred from homology"/>
<dbReference type="AlphaFoldDB" id="A0A937LGD6"/>
<evidence type="ECO:0000256" key="4">
    <source>
        <dbReference type="ARBA" id="ARBA00022695"/>
    </source>
</evidence>
<dbReference type="FunFam" id="3.30.230.70:FF:000001">
    <property type="entry name" value="Polyribonucleotide nucleotidyltransferase"/>
    <property type="match status" value="1"/>
</dbReference>
<feature type="domain" description="S1 motif" evidence="9">
    <location>
        <begin position="624"/>
        <end position="691"/>
    </location>
</feature>
<dbReference type="SUPFAM" id="SSF54211">
    <property type="entry name" value="Ribosomal protein S5 domain 2-like"/>
    <property type="match status" value="2"/>
</dbReference>
<evidence type="ECO:0000313" key="11">
    <source>
        <dbReference type="Proteomes" id="UP000711391"/>
    </source>
</evidence>
<dbReference type="GO" id="GO:0005829">
    <property type="term" value="C:cytosol"/>
    <property type="evidence" value="ECO:0007669"/>
    <property type="project" value="UniProtKB-ARBA"/>
</dbReference>
<dbReference type="InterPro" id="IPR015848">
    <property type="entry name" value="PNPase_PH_RNA-bd_bac/org-type"/>
</dbReference>
<protein>
    <recommendedName>
        <fullName evidence="8">Polyribonucleotide nucleotidyltransferase</fullName>
        <ecNumber evidence="8">2.7.7.8</ecNumber>
    </recommendedName>
    <alternativeName>
        <fullName evidence="8">Polynucleotide phosphorylase</fullName>
        <shortName evidence="8">PNPase</shortName>
    </alternativeName>
</protein>
<keyword evidence="6 8" id="KW-0460">Magnesium</keyword>
<dbReference type="SUPFAM" id="SSF50249">
    <property type="entry name" value="Nucleic acid-binding proteins"/>
    <property type="match status" value="1"/>
</dbReference>
<dbReference type="InterPro" id="IPR027408">
    <property type="entry name" value="PNPase/RNase_PH_dom_sf"/>
</dbReference>
<dbReference type="Pfam" id="PF01138">
    <property type="entry name" value="RNase_PH"/>
    <property type="match status" value="2"/>
</dbReference>
<dbReference type="GO" id="GO:0006396">
    <property type="term" value="P:RNA processing"/>
    <property type="evidence" value="ECO:0007669"/>
    <property type="project" value="InterPro"/>
</dbReference>
<dbReference type="CDD" id="cd02393">
    <property type="entry name" value="KH-I_PNPase"/>
    <property type="match status" value="1"/>
</dbReference>
<dbReference type="InterPro" id="IPR036612">
    <property type="entry name" value="KH_dom_type_1_sf"/>
</dbReference>
<dbReference type="FunFam" id="3.30.1370.10:FF:000001">
    <property type="entry name" value="Polyribonucleotide nucleotidyltransferase"/>
    <property type="match status" value="1"/>
</dbReference>
<dbReference type="CDD" id="cd11364">
    <property type="entry name" value="RNase_PH_PNPase_2"/>
    <property type="match status" value="1"/>
</dbReference>
<dbReference type="HAMAP" id="MF_01595">
    <property type="entry name" value="PNPase"/>
    <property type="match status" value="1"/>
</dbReference>
<reference evidence="10" key="1">
    <citation type="submission" date="2020-10" db="EMBL/GenBank/DDBJ databases">
        <title>Microbiome of the Black Sea water column analyzed by genome centric metagenomics.</title>
        <authorList>
            <person name="Cabello-Yeves P.J."/>
            <person name="Callieri C."/>
            <person name="Picazo A."/>
            <person name="Mehrshad M."/>
            <person name="Haro-Moreno J.M."/>
            <person name="Roda-Garcia J."/>
            <person name="Dzembekova N."/>
            <person name="Slabakova V."/>
            <person name="Slabakova N."/>
            <person name="Moncheva S."/>
            <person name="Rodriguez-Valera F."/>
        </authorList>
    </citation>
    <scope>NUCLEOTIDE SEQUENCE</scope>
    <source>
        <strain evidence="10">BS307-5m-G50</strain>
    </source>
</reference>
<dbReference type="PANTHER" id="PTHR11252">
    <property type="entry name" value="POLYRIBONUCLEOTIDE NUCLEOTIDYLTRANSFERASE"/>
    <property type="match status" value="1"/>
</dbReference>
<dbReference type="FunFam" id="2.40.50.140:FF:000189">
    <property type="entry name" value="Polyribonucleotide nucleotidyltransferase, putative"/>
    <property type="match status" value="1"/>
</dbReference>
<dbReference type="InterPro" id="IPR036345">
    <property type="entry name" value="ExoRNase_PH_dom2_sf"/>
</dbReference>
<dbReference type="GO" id="GO:0003723">
    <property type="term" value="F:RNA binding"/>
    <property type="evidence" value="ECO:0007669"/>
    <property type="project" value="UniProtKB-UniRule"/>
</dbReference>
<dbReference type="NCBIfam" id="TIGR03591">
    <property type="entry name" value="polynuc_phos"/>
    <property type="match status" value="1"/>
</dbReference>
<comment type="subunit">
    <text evidence="8">Component of the RNA degradosome, which is a multiprotein complex involved in RNA processing and mRNA degradation.</text>
</comment>
<dbReference type="FunFam" id="3.30.230.70:FF:000002">
    <property type="entry name" value="Polyribonucleotide nucleotidyltransferase"/>
    <property type="match status" value="1"/>
</dbReference>
<dbReference type="GO" id="GO:0000175">
    <property type="term" value="F:3'-5'-RNA exonuclease activity"/>
    <property type="evidence" value="ECO:0007669"/>
    <property type="project" value="TreeGrafter"/>
</dbReference>
<dbReference type="InterPro" id="IPR004088">
    <property type="entry name" value="KH_dom_type_1"/>
</dbReference>
<evidence type="ECO:0000256" key="8">
    <source>
        <dbReference type="HAMAP-Rule" id="MF_01595"/>
    </source>
</evidence>
<dbReference type="NCBIfam" id="NF008805">
    <property type="entry name" value="PRK11824.1"/>
    <property type="match status" value="1"/>
</dbReference>
<evidence type="ECO:0000256" key="3">
    <source>
        <dbReference type="ARBA" id="ARBA00022679"/>
    </source>
</evidence>
<dbReference type="SMART" id="SM00322">
    <property type="entry name" value="KH"/>
    <property type="match status" value="1"/>
</dbReference>
<keyword evidence="3 8" id="KW-0808">Transferase</keyword>
<comment type="function">
    <text evidence="8">Involved in mRNA degradation. Catalyzes the phosphorolysis of single-stranded polyribonucleotides processively in the 3'- to 5'-direction.</text>
</comment>
<dbReference type="Gene3D" id="2.40.50.140">
    <property type="entry name" value="Nucleic acid-binding proteins"/>
    <property type="match status" value="1"/>
</dbReference>
<dbReference type="Gene3D" id="3.30.230.70">
    <property type="entry name" value="GHMP Kinase, N-terminal domain"/>
    <property type="match status" value="2"/>
</dbReference>
<dbReference type="GO" id="GO:0006402">
    <property type="term" value="P:mRNA catabolic process"/>
    <property type="evidence" value="ECO:0007669"/>
    <property type="project" value="UniProtKB-UniRule"/>
</dbReference>
<dbReference type="InterPro" id="IPR015847">
    <property type="entry name" value="ExoRNase_PH_dom2"/>
</dbReference>
<dbReference type="Pfam" id="PF00013">
    <property type="entry name" value="KH_1"/>
    <property type="match status" value="1"/>
</dbReference>
<dbReference type="EMBL" id="JADHQD010000002">
    <property type="protein sequence ID" value="MBL6817855.1"/>
    <property type="molecule type" value="Genomic_DNA"/>
</dbReference>
<dbReference type="Pfam" id="PF03725">
    <property type="entry name" value="RNase_PH_C"/>
    <property type="match status" value="1"/>
</dbReference>
<dbReference type="Proteomes" id="UP000711391">
    <property type="component" value="Unassembled WGS sequence"/>
</dbReference>
<keyword evidence="5 8" id="KW-0479">Metal-binding</keyword>